<evidence type="ECO:0000313" key="1">
    <source>
        <dbReference type="EMBL" id="KAF9071510.1"/>
    </source>
</evidence>
<comment type="caution">
    <text evidence="1">The sequence shown here is derived from an EMBL/GenBank/DDBJ whole genome shotgun (WGS) entry which is preliminary data.</text>
</comment>
<protein>
    <submittedName>
        <fullName evidence="1">Uncharacterized protein</fullName>
    </submittedName>
</protein>
<organism evidence="1 2">
    <name type="scientific">Rhodocollybia butyracea</name>
    <dbReference type="NCBI Taxonomy" id="206335"/>
    <lineage>
        <taxon>Eukaryota</taxon>
        <taxon>Fungi</taxon>
        <taxon>Dikarya</taxon>
        <taxon>Basidiomycota</taxon>
        <taxon>Agaricomycotina</taxon>
        <taxon>Agaricomycetes</taxon>
        <taxon>Agaricomycetidae</taxon>
        <taxon>Agaricales</taxon>
        <taxon>Marasmiineae</taxon>
        <taxon>Omphalotaceae</taxon>
        <taxon>Rhodocollybia</taxon>
    </lineage>
</organism>
<keyword evidence="2" id="KW-1185">Reference proteome</keyword>
<reference evidence="1" key="1">
    <citation type="submission" date="2020-11" db="EMBL/GenBank/DDBJ databases">
        <authorList>
            <consortium name="DOE Joint Genome Institute"/>
            <person name="Ahrendt S."/>
            <person name="Riley R."/>
            <person name="Andreopoulos W."/>
            <person name="Labutti K."/>
            <person name="Pangilinan J."/>
            <person name="Ruiz-Duenas F.J."/>
            <person name="Barrasa J.M."/>
            <person name="Sanchez-Garcia M."/>
            <person name="Camarero S."/>
            <person name="Miyauchi S."/>
            <person name="Serrano A."/>
            <person name="Linde D."/>
            <person name="Babiker R."/>
            <person name="Drula E."/>
            <person name="Ayuso-Fernandez I."/>
            <person name="Pacheco R."/>
            <person name="Padilla G."/>
            <person name="Ferreira P."/>
            <person name="Barriuso J."/>
            <person name="Kellner H."/>
            <person name="Castanera R."/>
            <person name="Alfaro M."/>
            <person name="Ramirez L."/>
            <person name="Pisabarro A.G."/>
            <person name="Kuo A."/>
            <person name="Tritt A."/>
            <person name="Lipzen A."/>
            <person name="He G."/>
            <person name="Yan M."/>
            <person name="Ng V."/>
            <person name="Cullen D."/>
            <person name="Martin F."/>
            <person name="Rosso M.-N."/>
            <person name="Henrissat B."/>
            <person name="Hibbett D."/>
            <person name="Martinez A.T."/>
            <person name="Grigoriev I.V."/>
        </authorList>
    </citation>
    <scope>NUCLEOTIDE SEQUENCE</scope>
    <source>
        <strain evidence="1">AH 40177</strain>
    </source>
</reference>
<gene>
    <name evidence="1" type="ORF">BDP27DRAFT_1361851</name>
</gene>
<sequence length="203" mass="22520">MTIHVGKAIELTPGAVTKILSPNMTCALLFLIRRLTFGLPIELKDYAKILVAELPKSATETEASSLSESEIFASPPTIVTLEYHHFVHEIENRKVNGKWRHNNHRGTFVQGERAHGERDENNDPTPGRFYPAVAPTKVAVLTFIKSAFRLVERSRFQLKVGDESFPDLANAKKHMLEGGMEWKAGLCLLVAVTKDTADIGTAI</sequence>
<evidence type="ECO:0000313" key="2">
    <source>
        <dbReference type="Proteomes" id="UP000772434"/>
    </source>
</evidence>
<name>A0A9P5Q083_9AGAR</name>
<dbReference type="Proteomes" id="UP000772434">
    <property type="component" value="Unassembled WGS sequence"/>
</dbReference>
<dbReference type="OrthoDB" id="1918at2759"/>
<dbReference type="AlphaFoldDB" id="A0A9P5Q083"/>
<dbReference type="EMBL" id="JADNRY010000032">
    <property type="protein sequence ID" value="KAF9071510.1"/>
    <property type="molecule type" value="Genomic_DNA"/>
</dbReference>
<proteinExistence type="predicted"/>
<accession>A0A9P5Q083</accession>